<proteinExistence type="predicted"/>
<feature type="domain" description="Arf-GAP" evidence="11">
    <location>
        <begin position="1"/>
        <end position="117"/>
    </location>
</feature>
<evidence type="ECO:0000256" key="4">
    <source>
        <dbReference type="ARBA" id="ARBA00022771"/>
    </source>
</evidence>
<dbReference type="Gene3D" id="1.20.120.330">
    <property type="entry name" value="Nucleotidyltransferases domain 2"/>
    <property type="match status" value="1"/>
</dbReference>
<dbReference type="Gene3D" id="1.25.40.20">
    <property type="entry name" value="Ankyrin repeat-containing domain"/>
    <property type="match status" value="1"/>
</dbReference>
<dbReference type="PANTHER" id="PTHR46097:SF1">
    <property type="entry name" value="ARF GTPASE-ACTIVATING PROTEIN GIT1"/>
    <property type="match status" value="1"/>
</dbReference>
<keyword evidence="3" id="KW-0677">Repeat</keyword>
<dbReference type="Ensembl" id="ENSENLT00000019682.1">
    <property type="protein sequence ID" value="ENSENLP00000018974.1"/>
    <property type="gene ID" value="ENSENLG00000006252.1"/>
</dbReference>
<feature type="region of interest" description="Disordered" evidence="10">
    <location>
        <begin position="453"/>
        <end position="483"/>
    </location>
</feature>
<dbReference type="GO" id="GO:0005829">
    <property type="term" value="C:cytosol"/>
    <property type="evidence" value="ECO:0007669"/>
    <property type="project" value="TreeGrafter"/>
</dbReference>
<dbReference type="InterPro" id="IPR001164">
    <property type="entry name" value="ArfGAP_dom"/>
</dbReference>
<evidence type="ECO:0000256" key="8">
    <source>
        <dbReference type="PROSITE-ProRule" id="PRU00023"/>
    </source>
</evidence>
<dbReference type="PROSITE" id="PS50297">
    <property type="entry name" value="ANK_REP_REGION"/>
    <property type="match status" value="1"/>
</dbReference>
<keyword evidence="1" id="KW-0343">GTPase activation</keyword>
<dbReference type="GO" id="GO:0036465">
    <property type="term" value="P:synaptic vesicle recycling"/>
    <property type="evidence" value="ECO:0007669"/>
    <property type="project" value="TreeGrafter"/>
</dbReference>
<dbReference type="InterPro" id="IPR036770">
    <property type="entry name" value="Ankyrin_rpt-contain_sf"/>
</dbReference>
<dbReference type="GO" id="GO:0005096">
    <property type="term" value="F:GTPase activator activity"/>
    <property type="evidence" value="ECO:0007669"/>
    <property type="project" value="UniProtKB-KW"/>
</dbReference>
<evidence type="ECO:0000256" key="9">
    <source>
        <dbReference type="PROSITE-ProRule" id="PRU00288"/>
    </source>
</evidence>
<dbReference type="PROSITE" id="PS50115">
    <property type="entry name" value="ARFGAP"/>
    <property type="match status" value="1"/>
</dbReference>
<evidence type="ECO:0000256" key="6">
    <source>
        <dbReference type="ARBA" id="ARBA00023043"/>
    </source>
</evidence>
<evidence type="ECO:0000313" key="12">
    <source>
        <dbReference type="Ensembl" id="ENSENLP00000018974.1"/>
    </source>
</evidence>
<evidence type="ECO:0000259" key="11">
    <source>
        <dbReference type="PROSITE" id="PS50115"/>
    </source>
</evidence>
<evidence type="ECO:0000256" key="2">
    <source>
        <dbReference type="ARBA" id="ARBA00022723"/>
    </source>
</evidence>
<dbReference type="GO" id="GO:0008277">
    <property type="term" value="P:regulation of G protein-coupled receptor signaling pathway"/>
    <property type="evidence" value="ECO:0007669"/>
    <property type="project" value="TreeGrafter"/>
</dbReference>
<dbReference type="Gene3D" id="1.10.220.150">
    <property type="entry name" value="Arf GTPase activating protein"/>
    <property type="match status" value="1"/>
</dbReference>
<feature type="compositionally biased region" description="Basic and acidic residues" evidence="10">
    <location>
        <begin position="557"/>
        <end position="566"/>
    </location>
</feature>
<organism evidence="12 13">
    <name type="scientific">Echeneis naucrates</name>
    <name type="common">Live sharksucker</name>
    <dbReference type="NCBI Taxonomy" id="173247"/>
    <lineage>
        <taxon>Eukaryota</taxon>
        <taxon>Metazoa</taxon>
        <taxon>Chordata</taxon>
        <taxon>Craniata</taxon>
        <taxon>Vertebrata</taxon>
        <taxon>Euteleostomi</taxon>
        <taxon>Actinopterygii</taxon>
        <taxon>Neopterygii</taxon>
        <taxon>Teleostei</taxon>
        <taxon>Neoteleostei</taxon>
        <taxon>Acanthomorphata</taxon>
        <taxon>Carangaria</taxon>
        <taxon>Carangiformes</taxon>
        <taxon>Echeneidae</taxon>
        <taxon>Echeneis</taxon>
    </lineage>
</organism>
<dbReference type="Pfam" id="PF16559">
    <property type="entry name" value="GIT_CC"/>
    <property type="match status" value="1"/>
</dbReference>
<dbReference type="Pfam" id="PF08518">
    <property type="entry name" value="GIT_SHD"/>
    <property type="match status" value="2"/>
</dbReference>
<feature type="repeat" description="ANK" evidence="8">
    <location>
        <begin position="159"/>
        <end position="191"/>
    </location>
</feature>
<keyword evidence="5" id="KW-0862">Zinc</keyword>
<accession>A0A665UIH7</accession>
<dbReference type="InterPro" id="IPR002110">
    <property type="entry name" value="Ankyrin_rpt"/>
</dbReference>
<evidence type="ECO:0000256" key="7">
    <source>
        <dbReference type="ARBA" id="ARBA00023054"/>
    </source>
</evidence>
<evidence type="ECO:0000256" key="1">
    <source>
        <dbReference type="ARBA" id="ARBA00022468"/>
    </source>
</evidence>
<dbReference type="GO" id="GO:0032012">
    <property type="term" value="P:regulation of ARF protein signal transduction"/>
    <property type="evidence" value="ECO:0007669"/>
    <property type="project" value="InterPro"/>
</dbReference>
<gene>
    <name evidence="12" type="primary">git1</name>
</gene>
<dbReference type="SUPFAM" id="SSF57863">
    <property type="entry name" value="ArfGap/RecO-like zinc finger"/>
    <property type="match status" value="1"/>
</dbReference>
<dbReference type="InterPro" id="IPR037278">
    <property type="entry name" value="ARFGAP/RecO"/>
</dbReference>
<dbReference type="FunFam" id="1.25.40.20:FF:000013">
    <property type="entry name" value="ARF GTPase-activating protein GIT1 isoform 1"/>
    <property type="match status" value="1"/>
</dbReference>
<keyword evidence="13" id="KW-1185">Reference proteome</keyword>
<reference evidence="12" key="1">
    <citation type="submission" date="2021-04" db="EMBL/GenBank/DDBJ databases">
        <authorList>
            <consortium name="Wellcome Sanger Institute Data Sharing"/>
        </authorList>
    </citation>
    <scope>NUCLEOTIDE SEQUENCE [LARGE SCALE GENOMIC DNA]</scope>
</reference>
<dbReference type="Gene3D" id="1.20.5.170">
    <property type="match status" value="1"/>
</dbReference>
<dbReference type="GO" id="GO:0008270">
    <property type="term" value="F:zinc ion binding"/>
    <property type="evidence" value="ECO:0007669"/>
    <property type="project" value="UniProtKB-KW"/>
</dbReference>
<dbReference type="Proteomes" id="UP000472264">
    <property type="component" value="Chromosome 13"/>
</dbReference>
<dbReference type="SMART" id="SM00555">
    <property type="entry name" value="GIT"/>
    <property type="match status" value="2"/>
</dbReference>
<dbReference type="Pfam" id="PF12796">
    <property type="entry name" value="Ank_2"/>
    <property type="match status" value="1"/>
</dbReference>
<dbReference type="SUPFAM" id="SSF48403">
    <property type="entry name" value="Ankyrin repeat"/>
    <property type="match status" value="1"/>
</dbReference>
<dbReference type="InterPro" id="IPR022018">
    <property type="entry name" value="GIT1_C"/>
</dbReference>
<dbReference type="InterPro" id="IPR047161">
    <property type="entry name" value="GIT-like"/>
</dbReference>
<keyword evidence="7" id="KW-0175">Coiled coil</keyword>
<dbReference type="Pfam" id="PF01412">
    <property type="entry name" value="ArfGap"/>
    <property type="match status" value="1"/>
</dbReference>
<feature type="compositionally biased region" description="Acidic residues" evidence="10">
    <location>
        <begin position="363"/>
        <end position="382"/>
    </location>
</feature>
<feature type="region of interest" description="Disordered" evidence="10">
    <location>
        <begin position="347"/>
        <end position="407"/>
    </location>
</feature>
<dbReference type="PROSITE" id="PS50088">
    <property type="entry name" value="ANK_REPEAT"/>
    <property type="match status" value="1"/>
</dbReference>
<dbReference type="InterPro" id="IPR032352">
    <property type="entry name" value="GIT1/2_CC"/>
</dbReference>
<evidence type="ECO:0000313" key="13">
    <source>
        <dbReference type="Proteomes" id="UP000472264"/>
    </source>
</evidence>
<evidence type="ECO:0000256" key="10">
    <source>
        <dbReference type="SAM" id="MobiDB-lite"/>
    </source>
</evidence>
<keyword evidence="4 9" id="KW-0863">Zinc-finger</keyword>
<evidence type="ECO:0000256" key="3">
    <source>
        <dbReference type="ARBA" id="ARBA00022737"/>
    </source>
</evidence>
<dbReference type="PANTHER" id="PTHR46097">
    <property type="entry name" value="G PROTEIN-COUPLED RECEPTOR KINASE INTERACTING ARFGAP"/>
    <property type="match status" value="1"/>
</dbReference>
<dbReference type="GO" id="GO:0043005">
    <property type="term" value="C:neuron projection"/>
    <property type="evidence" value="ECO:0007669"/>
    <property type="project" value="TreeGrafter"/>
</dbReference>
<dbReference type="InterPro" id="IPR038508">
    <property type="entry name" value="ArfGAP_dom_sf"/>
</dbReference>
<dbReference type="GO" id="GO:0007420">
    <property type="term" value="P:brain development"/>
    <property type="evidence" value="ECO:0007669"/>
    <property type="project" value="InterPro"/>
</dbReference>
<keyword evidence="2" id="KW-0479">Metal-binding</keyword>
<name>A0A665UIH7_ECHNA</name>
<dbReference type="FunFam" id="1.10.220.150:FF:000003">
    <property type="entry name" value="ARF GTPase-activating protein GIT2 isoform 1"/>
    <property type="match status" value="1"/>
</dbReference>
<dbReference type="AlphaFoldDB" id="A0A665UIH7"/>
<dbReference type="SMART" id="SM00248">
    <property type="entry name" value="ANK"/>
    <property type="match status" value="3"/>
</dbReference>
<dbReference type="FunFam" id="1.20.5.170:FF:000015">
    <property type="entry name" value="ARF GTPase-activating protein GIT2 isoform 1"/>
    <property type="match status" value="1"/>
</dbReference>
<dbReference type="InterPro" id="IPR013724">
    <property type="entry name" value="GIT_SHD"/>
</dbReference>
<dbReference type="GO" id="GO:0098793">
    <property type="term" value="C:presynapse"/>
    <property type="evidence" value="ECO:0007669"/>
    <property type="project" value="GOC"/>
</dbReference>
<evidence type="ECO:0000256" key="5">
    <source>
        <dbReference type="ARBA" id="ARBA00022833"/>
    </source>
</evidence>
<dbReference type="GO" id="GO:0098794">
    <property type="term" value="C:postsynapse"/>
    <property type="evidence" value="ECO:0007669"/>
    <property type="project" value="TreeGrafter"/>
</dbReference>
<dbReference type="Pfam" id="PF12205">
    <property type="entry name" value="GIT1_C"/>
    <property type="match status" value="1"/>
</dbReference>
<dbReference type="GO" id="GO:0031267">
    <property type="term" value="F:small GTPase binding"/>
    <property type="evidence" value="ECO:0007669"/>
    <property type="project" value="TreeGrafter"/>
</dbReference>
<feature type="compositionally biased region" description="Low complexity" evidence="10">
    <location>
        <begin position="385"/>
        <end position="398"/>
    </location>
</feature>
<protein>
    <submittedName>
        <fullName evidence="12">G protein-coupled receptor kinase interacting ArfGAP 1</fullName>
    </submittedName>
</protein>
<sequence>ASYIYIYIYIYPGWTSINRGVLICDECCSVHRSLGRHISIVKHLRHSGWPQALLQMVQTLASNGANSIWEHSLLDPAQVQSGRRKPNPQDKVHPTKSEFIRAKYQMLAFVHKLPCRDDDGVTTKDLSKQLHSSVRTGSLETCLRLLSLGAQANFFHPEKGTTPLHVAAKAGQVLQAELLVVYGADPGAPDINGRTPMDYARQAGHIELAERLVECQYELTDRLAFYLCGRRPDHKNGHYIIPQMADSLDLSELAKAAKKKLQALNNRLFEELAMDVYDEVDRRENDAVWLTTQNHSTLVTERSAVPFLPVNPEYSATRNQGRQKLARFNAREFATLIIDILSDAKRRQQGKGLSSPTDPLDLGIDDDQHDYDSVASDEDTDSELTTQNNNNTQRSNRSMDSSDLSDGPITLQEYLEVKKALASSEAKVQQLMKVNNNLSEELRRLQKEITRMQTENSALRGGTDPPGLSVPSSVVPHSHPHRRDRQAFSMYEPGAAPGPTAHGPPALDSLAARLTPLSPPLLSFTFRWPPIEKHGSGTDSDYDNTQTYDLSLSMGRSSEEEGRGESEEGGVGEAGEPDPTLPCTEDVILKTEQVTKNIQELLRAAQEFKHDSFVPCSEKIHSAVTEMASLFPKRPALDAVHCSLRLLASSASRLQVECRKAAPTEPGAPAVDYQLLTQQVIQCAYDIAKAAKQLVTITTREKKQ</sequence>
<keyword evidence="6 8" id="KW-0040">ANK repeat</keyword>
<reference evidence="12" key="2">
    <citation type="submission" date="2025-08" db="UniProtKB">
        <authorList>
            <consortium name="Ensembl"/>
        </authorList>
    </citation>
    <scope>IDENTIFICATION</scope>
</reference>
<reference evidence="12" key="3">
    <citation type="submission" date="2025-09" db="UniProtKB">
        <authorList>
            <consortium name="Ensembl"/>
        </authorList>
    </citation>
    <scope>IDENTIFICATION</scope>
</reference>
<feature type="region of interest" description="Disordered" evidence="10">
    <location>
        <begin position="553"/>
        <end position="582"/>
    </location>
</feature>
<dbReference type="SMART" id="SM00105">
    <property type="entry name" value="ArfGap"/>
    <property type="match status" value="1"/>
</dbReference>